<feature type="domain" description="Cupin type-2" evidence="2">
    <location>
        <begin position="42"/>
        <end position="105"/>
    </location>
</feature>
<dbReference type="PATRIC" id="fig|1807.14.peg.2447"/>
<dbReference type="Proteomes" id="UP000036313">
    <property type="component" value="Unassembled WGS sequence"/>
</dbReference>
<dbReference type="AlphaFoldDB" id="A0A0J6W2D0"/>
<dbReference type="Gene3D" id="2.60.120.10">
    <property type="entry name" value="Jelly Rolls"/>
    <property type="match status" value="1"/>
</dbReference>
<dbReference type="InterPro" id="IPR014710">
    <property type="entry name" value="RmlC-like_jellyroll"/>
</dbReference>
<evidence type="ECO:0000259" key="2">
    <source>
        <dbReference type="Pfam" id="PF07883"/>
    </source>
</evidence>
<evidence type="ECO:0000256" key="1">
    <source>
        <dbReference type="SAM" id="MobiDB-lite"/>
    </source>
</evidence>
<reference evidence="3 4" key="1">
    <citation type="journal article" date="2015" name="Genome Biol. Evol.">
        <title>Characterization of Three Mycobacterium spp. with Potential Use in Bioremediation by Genome Sequencing and Comparative Genomics.</title>
        <authorList>
            <person name="Das S."/>
            <person name="Pettersson B.M."/>
            <person name="Behra P.R."/>
            <person name="Ramesh M."/>
            <person name="Dasgupta S."/>
            <person name="Bhattacharya A."/>
            <person name="Kirsebom L.A."/>
        </authorList>
    </citation>
    <scope>NUCLEOTIDE SEQUENCE [LARGE SCALE GENOMIC DNA]</scope>
    <source>
        <strain evidence="3 4">DSM 44075</strain>
    </source>
</reference>
<dbReference type="RefSeq" id="WP_048423281.1">
    <property type="nucleotide sequence ID" value="NZ_JYNU01000014.1"/>
</dbReference>
<feature type="region of interest" description="Disordered" evidence="1">
    <location>
        <begin position="1"/>
        <end position="25"/>
    </location>
</feature>
<accession>A0A0J6W2D0</accession>
<comment type="caution">
    <text evidence="3">The sequence shown here is derived from an EMBL/GenBank/DDBJ whole genome shotgun (WGS) entry which is preliminary data.</text>
</comment>
<dbReference type="InterPro" id="IPR011051">
    <property type="entry name" value="RmlC_Cupin_sf"/>
</dbReference>
<dbReference type="CDD" id="cd02233">
    <property type="entry name" value="cupin_HNL-like"/>
    <property type="match status" value="1"/>
</dbReference>
<proteinExistence type="predicted"/>
<dbReference type="EMBL" id="JYNU01000014">
    <property type="protein sequence ID" value="KMO75898.1"/>
    <property type="molecule type" value="Genomic_DNA"/>
</dbReference>
<dbReference type="Pfam" id="PF07883">
    <property type="entry name" value="Cupin_2"/>
    <property type="match status" value="1"/>
</dbReference>
<dbReference type="SUPFAM" id="SSF51182">
    <property type="entry name" value="RmlC-like cupins"/>
    <property type="match status" value="1"/>
</dbReference>
<dbReference type="InterPro" id="IPR013096">
    <property type="entry name" value="Cupin_2"/>
</dbReference>
<organism evidence="3 4">
    <name type="scientific">Mycolicibacterium obuense</name>
    <dbReference type="NCBI Taxonomy" id="1807"/>
    <lineage>
        <taxon>Bacteria</taxon>
        <taxon>Bacillati</taxon>
        <taxon>Actinomycetota</taxon>
        <taxon>Actinomycetes</taxon>
        <taxon>Mycobacteriales</taxon>
        <taxon>Mycobacteriaceae</taxon>
        <taxon>Mycolicibacterium</taxon>
    </lineage>
</organism>
<evidence type="ECO:0000313" key="3">
    <source>
        <dbReference type="EMBL" id="KMO75898.1"/>
    </source>
</evidence>
<name>A0A0J6W2D0_9MYCO</name>
<gene>
    <name evidence="3" type="ORF">MOBUDSM44075_02427</name>
</gene>
<dbReference type="PANTHER" id="PTHR43698">
    <property type="entry name" value="RIBD C-TERMINAL DOMAIN CONTAINING PROTEIN"/>
    <property type="match status" value="1"/>
</dbReference>
<evidence type="ECO:0000313" key="4">
    <source>
        <dbReference type="Proteomes" id="UP000036313"/>
    </source>
</evidence>
<sequence>MDISPKASRPAGRGPAETFTGEVSVTPLFDTNDDRSFSSARVSFTPCARTAWHTHPGGQTLIVTAGTGWVQEWGGDKQRITEGDVIWTPPGVKHWHGGTSETAMTHIAIQTFVNGRPVDWLEHVTDDDYLR</sequence>
<dbReference type="PANTHER" id="PTHR43698:SF1">
    <property type="entry name" value="BLL4564 PROTEIN"/>
    <property type="match status" value="1"/>
</dbReference>
<dbReference type="InterPro" id="IPR047263">
    <property type="entry name" value="HNL-like_cupin"/>
</dbReference>
<protein>
    <submittedName>
        <fullName evidence="3">Cupin domain protein</fullName>
    </submittedName>
</protein>